<evidence type="ECO:0000256" key="6">
    <source>
        <dbReference type="ARBA" id="ARBA00023136"/>
    </source>
</evidence>
<dbReference type="SUPFAM" id="SSF103473">
    <property type="entry name" value="MFS general substrate transporter"/>
    <property type="match status" value="1"/>
</dbReference>
<feature type="transmembrane region" description="Helical" evidence="9">
    <location>
        <begin position="421"/>
        <end position="439"/>
    </location>
</feature>
<dbReference type="PANTHER" id="PTHR48022">
    <property type="entry name" value="PLASTIDIC GLUCOSE TRANSPORTER 4"/>
    <property type="match status" value="1"/>
</dbReference>
<sequence length="501" mass="54141">MQPHLVRVYTTSAIVALCGFQYGADTGSIGSIIEMDEFISQIGRLSDAQQGIFVASVLFSASLATLVSGHLADAFSRKQSLKVGAGFMCVGALLSACAQDMATLYAARALYGIGIGSTFAISTLYLCEIAPPAQRGVIGCMPQLYCATGVACGFFIAFGSSRLHSSFAFRTPFIVQTATAFLLFVGCFFIPYSPRWLAEHGRTDEARSVLVQLRESEAIAQLEIDDILKSKAERVLLNQRINFLDAFRPPYSRRTWLTLYLMASQQTTGVDFMLYYAPRLFTQAGFKGETSTFLASAVVGLLCMVSTVPGQIFLDRMGRKMPLVIGALVMSTCFFVIGGINAAGHAGSPGVKWVIMFSIYTFIIAFSITWGCVLKVMVSEILPTHIRARTSSLSQFSNWSVNSVVTLTAPAFLRASNSAPYMLYALLTLIASLVCAAMLPDTANLSLEEIDRRFDEDSKKVRVFGWASGRRGASAAAGTASGSAAGGQSNIERALRMRVRN</sequence>
<dbReference type="Proteomes" id="UP000836402">
    <property type="component" value="Unassembled WGS sequence"/>
</dbReference>
<comment type="subcellular location">
    <subcellularLocation>
        <location evidence="1">Membrane</location>
        <topology evidence="1">Multi-pass membrane protein</topology>
    </subcellularLocation>
</comment>
<dbReference type="GO" id="GO:0016020">
    <property type="term" value="C:membrane"/>
    <property type="evidence" value="ECO:0007669"/>
    <property type="project" value="UniProtKB-SubCell"/>
</dbReference>
<dbReference type="InterPro" id="IPR036259">
    <property type="entry name" value="MFS_trans_sf"/>
</dbReference>
<evidence type="ECO:0000313" key="12">
    <source>
        <dbReference type="EMBL" id="KAE8250467.1"/>
    </source>
</evidence>
<comment type="caution">
    <text evidence="12">The sequence shown here is derived from an EMBL/GenBank/DDBJ whole genome shotgun (WGS) entry which is preliminary data.</text>
</comment>
<dbReference type="Gene3D" id="1.20.1250.20">
    <property type="entry name" value="MFS general substrate transporter like domains"/>
    <property type="match status" value="1"/>
</dbReference>
<evidence type="ECO:0000256" key="9">
    <source>
        <dbReference type="SAM" id="Phobius"/>
    </source>
</evidence>
<reference evidence="12" key="2">
    <citation type="journal article" date="2019" name="IMA Fungus">
        <title>Genome sequencing and comparison of five Tilletia species to identify candidate genes for the detection of regulated species infecting wheat.</title>
        <authorList>
            <person name="Nguyen H.D.T."/>
            <person name="Sultana T."/>
            <person name="Kesanakurti P."/>
            <person name="Hambleton S."/>
        </authorList>
    </citation>
    <scope>NUCLEOTIDE SEQUENCE</scope>
    <source>
        <strain evidence="12">DAOMC 238032</strain>
    </source>
</reference>
<evidence type="ECO:0000256" key="7">
    <source>
        <dbReference type="ARBA" id="ARBA00049119"/>
    </source>
</evidence>
<keyword evidence="14" id="KW-1185">Reference proteome</keyword>
<evidence type="ECO:0000256" key="4">
    <source>
        <dbReference type="ARBA" id="ARBA00022692"/>
    </source>
</evidence>
<dbReference type="Proteomes" id="UP000077671">
    <property type="component" value="Unassembled WGS sequence"/>
</dbReference>
<feature type="transmembrane region" description="Helical" evidence="9">
    <location>
        <begin position="353"/>
        <end position="378"/>
    </location>
</feature>
<dbReference type="PROSITE" id="PS50850">
    <property type="entry name" value="MFS"/>
    <property type="match status" value="1"/>
</dbReference>
<feature type="transmembrane region" description="Helical" evidence="9">
    <location>
        <begin position="173"/>
        <end position="192"/>
    </location>
</feature>
<evidence type="ECO:0000256" key="1">
    <source>
        <dbReference type="ARBA" id="ARBA00004141"/>
    </source>
</evidence>
<keyword evidence="6 9" id="KW-0472">Membrane</keyword>
<evidence type="ECO:0000256" key="3">
    <source>
        <dbReference type="ARBA" id="ARBA00022448"/>
    </source>
</evidence>
<evidence type="ECO:0000256" key="8">
    <source>
        <dbReference type="RuleBase" id="RU003346"/>
    </source>
</evidence>
<gene>
    <name evidence="12" type="ORF">A4X03_0g6432</name>
    <name evidence="11" type="ORF">JKIAZH3_G5886</name>
</gene>
<comment type="catalytic activity">
    <reaction evidence="7">
        <text>myo-inositol(out) + H(+)(out) = myo-inositol(in) + H(+)(in)</text>
        <dbReference type="Rhea" id="RHEA:60364"/>
        <dbReference type="ChEBI" id="CHEBI:15378"/>
        <dbReference type="ChEBI" id="CHEBI:17268"/>
    </reaction>
</comment>
<dbReference type="InterPro" id="IPR003663">
    <property type="entry name" value="Sugar/inositol_transpt"/>
</dbReference>
<dbReference type="Pfam" id="PF00083">
    <property type="entry name" value="Sugar_tr"/>
    <property type="match status" value="1"/>
</dbReference>
<feature type="transmembrane region" description="Helical" evidence="9">
    <location>
        <begin position="108"/>
        <end position="127"/>
    </location>
</feature>
<dbReference type="InterPro" id="IPR005829">
    <property type="entry name" value="Sugar_transporter_CS"/>
</dbReference>
<feature type="domain" description="Major facilitator superfamily (MFS) profile" evidence="10">
    <location>
        <begin position="11"/>
        <end position="443"/>
    </location>
</feature>
<dbReference type="InterPro" id="IPR005828">
    <property type="entry name" value="MFS_sugar_transport-like"/>
</dbReference>
<evidence type="ECO:0000313" key="14">
    <source>
        <dbReference type="Proteomes" id="UP000836402"/>
    </source>
</evidence>
<feature type="transmembrane region" description="Helical" evidence="9">
    <location>
        <begin position="321"/>
        <end position="341"/>
    </location>
</feature>
<dbReference type="FunFam" id="1.20.1250.20:FF:000134">
    <property type="entry name" value="MFS sugar transporter protein"/>
    <property type="match status" value="1"/>
</dbReference>
<dbReference type="GO" id="GO:0005351">
    <property type="term" value="F:carbohydrate:proton symporter activity"/>
    <property type="evidence" value="ECO:0007669"/>
    <property type="project" value="TreeGrafter"/>
</dbReference>
<keyword evidence="5 9" id="KW-1133">Transmembrane helix</keyword>
<feature type="transmembrane region" description="Helical" evidence="9">
    <location>
        <begin position="139"/>
        <end position="161"/>
    </location>
</feature>
<dbReference type="PROSITE" id="PS00217">
    <property type="entry name" value="SUGAR_TRANSPORT_2"/>
    <property type="match status" value="1"/>
</dbReference>
<dbReference type="EMBL" id="CAJHJG010006981">
    <property type="protein sequence ID" value="CAD6961498.1"/>
    <property type="molecule type" value="Genomic_DNA"/>
</dbReference>
<feature type="transmembrane region" description="Helical" evidence="9">
    <location>
        <begin position="293"/>
        <end position="314"/>
    </location>
</feature>
<evidence type="ECO:0000256" key="2">
    <source>
        <dbReference type="ARBA" id="ARBA00010992"/>
    </source>
</evidence>
<feature type="transmembrane region" description="Helical" evidence="9">
    <location>
        <begin position="83"/>
        <end position="102"/>
    </location>
</feature>
<dbReference type="NCBIfam" id="TIGR00879">
    <property type="entry name" value="SP"/>
    <property type="match status" value="1"/>
</dbReference>
<dbReference type="InterPro" id="IPR050360">
    <property type="entry name" value="MFS_Sugar_Transporters"/>
</dbReference>
<dbReference type="InterPro" id="IPR020846">
    <property type="entry name" value="MFS_dom"/>
</dbReference>
<keyword evidence="3 8" id="KW-0813">Transport</keyword>
<reference evidence="11" key="3">
    <citation type="submission" date="2020-10" db="EMBL/GenBank/DDBJ databases">
        <authorList>
            <person name="Sedaghatjoo S."/>
        </authorList>
    </citation>
    <scope>NUCLEOTIDE SEQUENCE</scope>
    <source>
        <strain evidence="11">AZH3</strain>
    </source>
</reference>
<feature type="transmembrane region" description="Helical" evidence="9">
    <location>
        <begin position="52"/>
        <end position="71"/>
    </location>
</feature>
<protein>
    <recommendedName>
        <fullName evidence="10">Major facilitator superfamily (MFS) profile domain-containing protein</fullName>
    </recommendedName>
</protein>
<dbReference type="AlphaFoldDB" id="A0A177TMR7"/>
<reference evidence="12" key="1">
    <citation type="submission" date="2016-04" db="EMBL/GenBank/DDBJ databases">
        <authorList>
            <person name="Nguyen H.D."/>
            <person name="Kesanakurti P."/>
            <person name="Cullis J."/>
            <person name="Levesque C.A."/>
            <person name="Hambleton S."/>
        </authorList>
    </citation>
    <scope>NUCLEOTIDE SEQUENCE</scope>
    <source>
        <strain evidence="12">DAOMC 238032</strain>
    </source>
</reference>
<evidence type="ECO:0000256" key="5">
    <source>
        <dbReference type="ARBA" id="ARBA00022989"/>
    </source>
</evidence>
<evidence type="ECO:0000313" key="11">
    <source>
        <dbReference type="EMBL" id="CAD6961498.1"/>
    </source>
</evidence>
<feature type="transmembrane region" description="Helical" evidence="9">
    <location>
        <begin position="257"/>
        <end position="277"/>
    </location>
</feature>
<proteinExistence type="inferred from homology"/>
<organism evidence="12 13">
    <name type="scientific">Tilletia caries</name>
    <name type="common">wheat bunt fungus</name>
    <dbReference type="NCBI Taxonomy" id="13290"/>
    <lineage>
        <taxon>Eukaryota</taxon>
        <taxon>Fungi</taxon>
        <taxon>Dikarya</taxon>
        <taxon>Basidiomycota</taxon>
        <taxon>Ustilaginomycotina</taxon>
        <taxon>Exobasidiomycetes</taxon>
        <taxon>Tilletiales</taxon>
        <taxon>Tilletiaceae</taxon>
        <taxon>Tilletia</taxon>
    </lineage>
</organism>
<keyword evidence="4 9" id="KW-0812">Transmembrane</keyword>
<feature type="transmembrane region" description="Helical" evidence="9">
    <location>
        <begin position="399"/>
        <end position="415"/>
    </location>
</feature>
<dbReference type="PANTHER" id="PTHR48022:SF20">
    <property type="entry name" value="MAJOR FACILITATOR SUPERFAMILY (MFS) PROFILE DOMAIN-CONTAINING PROTEIN-RELATED"/>
    <property type="match status" value="1"/>
</dbReference>
<evidence type="ECO:0000259" key="10">
    <source>
        <dbReference type="PROSITE" id="PS50850"/>
    </source>
</evidence>
<evidence type="ECO:0000313" key="13">
    <source>
        <dbReference type="Proteomes" id="UP000077671"/>
    </source>
</evidence>
<name>A0A177TMR7_9BASI</name>
<dbReference type="EMBL" id="LWDD02001226">
    <property type="protein sequence ID" value="KAE8250467.1"/>
    <property type="molecule type" value="Genomic_DNA"/>
</dbReference>
<comment type="similarity">
    <text evidence="2 8">Belongs to the major facilitator superfamily. Sugar transporter (TC 2.A.1.1) family.</text>
</comment>
<accession>A0A177TMR7</accession>
<dbReference type="PRINTS" id="PR00171">
    <property type="entry name" value="SUGRTRNSPORT"/>
</dbReference>